<keyword evidence="2" id="KW-1185">Reference proteome</keyword>
<comment type="caution">
    <text evidence="1">The sequence shown here is derived from an EMBL/GenBank/DDBJ whole genome shotgun (WGS) entry which is preliminary data.</text>
</comment>
<dbReference type="Proteomes" id="UP000798808">
    <property type="component" value="Unassembled WGS sequence"/>
</dbReference>
<reference evidence="1 2" key="1">
    <citation type="submission" date="2019-02" db="EMBL/GenBank/DDBJ databases">
        <authorList>
            <person name="Goldberg S.R."/>
            <person name="Haltli B.A."/>
            <person name="Correa H."/>
            <person name="Russell K.G."/>
        </authorList>
    </citation>
    <scope>NUCLEOTIDE SEQUENCE [LARGE SCALE GENOMIC DNA]</scope>
    <source>
        <strain evidence="1 2">JCM 16186</strain>
    </source>
</reference>
<gene>
    <name evidence="1" type="ORF">E1163_01365</name>
</gene>
<evidence type="ECO:0000313" key="2">
    <source>
        <dbReference type="Proteomes" id="UP000798808"/>
    </source>
</evidence>
<proteinExistence type="predicted"/>
<dbReference type="RefSeq" id="WP_155168733.1">
    <property type="nucleotide sequence ID" value="NZ_BAAAFL010000017.1"/>
</dbReference>
<dbReference type="EMBL" id="SMLW01000244">
    <property type="protein sequence ID" value="MTI23591.1"/>
    <property type="molecule type" value="Genomic_DNA"/>
</dbReference>
<name>A0ABW9RIS3_9BACT</name>
<evidence type="ECO:0000313" key="1">
    <source>
        <dbReference type="EMBL" id="MTI23591.1"/>
    </source>
</evidence>
<accession>A0ABW9RIS3</accession>
<organism evidence="1 2">
    <name type="scientific">Fulvivirga kasyanovii</name>
    <dbReference type="NCBI Taxonomy" id="396812"/>
    <lineage>
        <taxon>Bacteria</taxon>
        <taxon>Pseudomonadati</taxon>
        <taxon>Bacteroidota</taxon>
        <taxon>Cytophagia</taxon>
        <taxon>Cytophagales</taxon>
        <taxon>Fulvivirgaceae</taxon>
        <taxon>Fulvivirga</taxon>
    </lineage>
</organism>
<protein>
    <submittedName>
        <fullName evidence="1">DUF2188 domain-containing protein</fullName>
    </submittedName>
</protein>
<sequence>MDSLEYSYYVRKHSDEWRVTINNPLYGNGVTGVSKEEAINKAIALAKTHLPAQILIYSEHGELVEKRIFPRFSDPISYENWSA</sequence>